<dbReference type="AlphaFoldDB" id="A0A974NED6"/>
<evidence type="ECO:0000313" key="2">
    <source>
        <dbReference type="Proteomes" id="UP000595278"/>
    </source>
</evidence>
<dbReference type="EMBL" id="CP067393">
    <property type="protein sequence ID" value="QQP85075.1"/>
    <property type="molecule type" value="Genomic_DNA"/>
</dbReference>
<protein>
    <submittedName>
        <fullName evidence="1">Uncharacterized protein</fullName>
    </submittedName>
</protein>
<accession>A0A974NED6</accession>
<proteinExistence type="predicted"/>
<dbReference type="RefSeq" id="WP_201091214.1">
    <property type="nucleotide sequence ID" value="NZ_CP067393.1"/>
</dbReference>
<dbReference type="KEGG" id="eaz:JHT90_11865"/>
<sequence>MDDLYQTLGSYDPYSLRIKINKTYREPSERGLGIDSFNKRDCATLFHEFIHQLQNTSSIVGFQQFNAMVSIWHNTRNIIYDPNDKESHTHRNEAIKILKYYQYYNNDKPQKNGLLKITSIGGVQEIAEQKFTNNPIKINYCFNDSKFELNFGIEEFYESCADALERFFCTRIKLDITPEFESDSIPYKIGESIAKKIHPECSDYRLIVFMLTALQHSSPHQCFVYLVNLYGNDQFTDEQIRGLCEKHTKELIEGNVTWIEDTKNILEIGFPLPDPCLGDVVKTFNNSINNNLNKRKVTPFVELDFLERIDENNFKEEIKLLIESFGGCIIYAIDQSGNLPPKPDKIVIGDSESNYHNNHKGWLTFIVSIYLAIKNKIEINYDGNYECPAILYCDHEYKSNNLAFCKKTPHKHPEASGNRDNCAHQLAKYKALNFPTQT</sequence>
<name>A0A974NED6_9GAMM</name>
<organism evidence="1 2">
    <name type="scientific">Entomomonas asaccharolytica</name>
    <dbReference type="NCBI Taxonomy" id="2785331"/>
    <lineage>
        <taxon>Bacteria</taxon>
        <taxon>Pseudomonadati</taxon>
        <taxon>Pseudomonadota</taxon>
        <taxon>Gammaproteobacteria</taxon>
        <taxon>Pseudomonadales</taxon>
        <taxon>Pseudomonadaceae</taxon>
        <taxon>Entomomonas</taxon>
    </lineage>
</organism>
<dbReference type="Proteomes" id="UP000595278">
    <property type="component" value="Chromosome"/>
</dbReference>
<evidence type="ECO:0000313" key="1">
    <source>
        <dbReference type="EMBL" id="QQP85075.1"/>
    </source>
</evidence>
<keyword evidence="2" id="KW-1185">Reference proteome</keyword>
<reference evidence="1 2" key="1">
    <citation type="submission" date="2021-01" db="EMBL/GenBank/DDBJ databases">
        <title>Entomomonas sp. F2A isolated from a house cricket (Acheta domesticus).</title>
        <authorList>
            <person name="Spergser J."/>
            <person name="Busse H.-J."/>
        </authorList>
    </citation>
    <scope>NUCLEOTIDE SEQUENCE [LARGE SCALE GENOMIC DNA]</scope>
    <source>
        <strain evidence="1 2">F2A</strain>
    </source>
</reference>
<gene>
    <name evidence="1" type="ORF">JHT90_11865</name>
</gene>